<evidence type="ECO:0000313" key="9">
    <source>
        <dbReference type="Proteomes" id="UP000220251"/>
    </source>
</evidence>
<dbReference type="NCBIfam" id="NF000818">
    <property type="entry name" value="PRK00062.1"/>
    <property type="match status" value="1"/>
</dbReference>
<dbReference type="RefSeq" id="WP_098039242.1">
    <property type="nucleotide sequence ID" value="NZ_CWGJ01000028.1"/>
</dbReference>
<gene>
    <name evidence="7 8" type="primary">hemL</name>
    <name evidence="8" type="ORF">ELAC_2052</name>
</gene>
<dbReference type="GO" id="GO:0006782">
    <property type="term" value="P:protoporphyrinogen IX biosynthetic process"/>
    <property type="evidence" value="ECO:0007669"/>
    <property type="project" value="UniProtKB-UniRule"/>
</dbReference>
<evidence type="ECO:0000256" key="5">
    <source>
        <dbReference type="ARBA" id="ARBA00023235"/>
    </source>
</evidence>
<evidence type="ECO:0000313" key="8">
    <source>
        <dbReference type="EMBL" id="CRX39373.1"/>
    </source>
</evidence>
<name>A0A0H5DSS3_9BACT</name>
<comment type="cofactor">
    <cofactor evidence="1 7">
        <name>pyridoxal 5'-phosphate</name>
        <dbReference type="ChEBI" id="CHEBI:597326"/>
    </cofactor>
</comment>
<evidence type="ECO:0000256" key="3">
    <source>
        <dbReference type="ARBA" id="ARBA00008981"/>
    </source>
</evidence>
<dbReference type="EMBL" id="CWGJ01000028">
    <property type="protein sequence ID" value="CRX39373.1"/>
    <property type="molecule type" value="Genomic_DNA"/>
</dbReference>
<keyword evidence="6 7" id="KW-0627">Porphyrin biosynthesis</keyword>
<dbReference type="Gene3D" id="3.40.640.10">
    <property type="entry name" value="Type I PLP-dependent aspartate aminotransferase-like (Major domain)"/>
    <property type="match status" value="1"/>
</dbReference>
<dbReference type="GO" id="GO:0030170">
    <property type="term" value="F:pyridoxal phosphate binding"/>
    <property type="evidence" value="ECO:0007669"/>
    <property type="project" value="InterPro"/>
</dbReference>
<comment type="similarity">
    <text evidence="3 7">Belongs to the class-III pyridoxal-phosphate-dependent aminotransferase family. HemL subfamily.</text>
</comment>
<comment type="pathway">
    <text evidence="2">Porphyrin-containing compound metabolism; protoporphyrin-IX biosynthesis; 5-aminolevulinate from L-glutamyl-tRNA(Glu): step 2/2.</text>
</comment>
<keyword evidence="5 7" id="KW-0413">Isomerase</keyword>
<dbReference type="PROSITE" id="PS00600">
    <property type="entry name" value="AA_TRANSFER_CLASS_3"/>
    <property type="match status" value="1"/>
</dbReference>
<dbReference type="AlphaFoldDB" id="A0A0H5DSS3"/>
<dbReference type="GO" id="GO:0005737">
    <property type="term" value="C:cytoplasm"/>
    <property type="evidence" value="ECO:0007669"/>
    <property type="project" value="UniProtKB-SubCell"/>
</dbReference>
<dbReference type="NCBIfam" id="TIGR00713">
    <property type="entry name" value="hemL"/>
    <property type="match status" value="1"/>
</dbReference>
<dbReference type="Proteomes" id="UP000220251">
    <property type="component" value="Unassembled WGS sequence"/>
</dbReference>
<dbReference type="Gene3D" id="3.90.1150.10">
    <property type="entry name" value="Aspartate Aminotransferase, domain 1"/>
    <property type="match status" value="1"/>
</dbReference>
<dbReference type="EC" id="5.4.3.8" evidence="7"/>
<dbReference type="InterPro" id="IPR005814">
    <property type="entry name" value="Aminotrans_3"/>
</dbReference>
<evidence type="ECO:0000256" key="4">
    <source>
        <dbReference type="ARBA" id="ARBA00022898"/>
    </source>
</evidence>
<comment type="subcellular location">
    <subcellularLocation>
        <location evidence="7">Cytoplasm</location>
    </subcellularLocation>
</comment>
<dbReference type="InterPro" id="IPR015421">
    <property type="entry name" value="PyrdxlP-dep_Trfase_major"/>
</dbReference>
<dbReference type="CDD" id="cd00610">
    <property type="entry name" value="OAT_like"/>
    <property type="match status" value="1"/>
</dbReference>
<keyword evidence="7" id="KW-0963">Cytoplasm</keyword>
<keyword evidence="4 7" id="KW-0663">Pyridoxal phosphate</keyword>
<dbReference type="GO" id="GO:0008483">
    <property type="term" value="F:transaminase activity"/>
    <property type="evidence" value="ECO:0007669"/>
    <property type="project" value="InterPro"/>
</dbReference>
<dbReference type="PANTHER" id="PTHR43713">
    <property type="entry name" value="GLUTAMATE-1-SEMIALDEHYDE 2,1-AMINOMUTASE"/>
    <property type="match status" value="1"/>
</dbReference>
<reference evidence="9" key="1">
    <citation type="submission" date="2015-06" db="EMBL/GenBank/DDBJ databases">
        <authorList>
            <person name="Bertelli C."/>
        </authorList>
    </citation>
    <scope>NUCLEOTIDE SEQUENCE [LARGE SCALE GENOMIC DNA]</scope>
    <source>
        <strain evidence="9">CRIB-30</strain>
    </source>
</reference>
<dbReference type="InterPro" id="IPR049704">
    <property type="entry name" value="Aminotrans_3_PPA_site"/>
</dbReference>
<dbReference type="PANTHER" id="PTHR43713:SF3">
    <property type="entry name" value="GLUTAMATE-1-SEMIALDEHYDE 2,1-AMINOMUTASE 1, CHLOROPLASTIC-RELATED"/>
    <property type="match status" value="1"/>
</dbReference>
<keyword evidence="9" id="KW-1185">Reference proteome</keyword>
<evidence type="ECO:0000256" key="2">
    <source>
        <dbReference type="ARBA" id="ARBA00004819"/>
    </source>
</evidence>
<comment type="catalytic activity">
    <reaction evidence="7">
        <text>(S)-4-amino-5-oxopentanoate = 5-aminolevulinate</text>
        <dbReference type="Rhea" id="RHEA:14265"/>
        <dbReference type="ChEBI" id="CHEBI:57501"/>
        <dbReference type="ChEBI" id="CHEBI:356416"/>
        <dbReference type="EC" id="5.4.3.8"/>
    </reaction>
</comment>
<protein>
    <recommendedName>
        <fullName evidence="7">Glutamate-1-semialdehyde 2,1-aminomutase</fullName>
        <shortName evidence="7">GSA</shortName>
        <ecNumber evidence="7">5.4.3.8</ecNumber>
    </recommendedName>
    <alternativeName>
        <fullName evidence="7">Glutamate-1-semialdehyde aminotransferase</fullName>
        <shortName evidence="7">GSA-AT</shortName>
    </alternativeName>
</protein>
<dbReference type="Pfam" id="PF00202">
    <property type="entry name" value="Aminotran_3"/>
    <property type="match status" value="1"/>
</dbReference>
<dbReference type="OrthoDB" id="9807885at2"/>
<accession>A0A0H5DSS3</accession>
<dbReference type="InterPro" id="IPR015422">
    <property type="entry name" value="PyrdxlP-dep_Trfase_small"/>
</dbReference>
<dbReference type="SUPFAM" id="SSF53383">
    <property type="entry name" value="PLP-dependent transferases"/>
    <property type="match status" value="1"/>
</dbReference>
<dbReference type="UniPathway" id="UPA00251">
    <property type="reaction ID" value="UER00317"/>
</dbReference>
<dbReference type="FunFam" id="3.40.640.10:FF:000021">
    <property type="entry name" value="Glutamate-1-semialdehyde 2,1-aminomutase"/>
    <property type="match status" value="1"/>
</dbReference>
<proteinExistence type="inferred from homology"/>
<dbReference type="InterPro" id="IPR015424">
    <property type="entry name" value="PyrdxlP-dep_Trfase"/>
</dbReference>
<dbReference type="HAMAP" id="MF_00375">
    <property type="entry name" value="HemL_aminotrans_3"/>
    <property type="match status" value="1"/>
</dbReference>
<sequence>MKERKRSQEIFKALQTVIPGGVNSPVRSFKDLLETPVVAREGRGALLIDADGNEWIDYVQSWGALIHGHAHPRIVRKAEEQLKRGSTFGMTTEIEEKLARKIIERVPSVEKIRFVSSGTEATMSALRLARGFTKRDLIVKFSGNYHGHADMLLVRAGSGLLGMNATSSSEGVPSETVSNTVCLPFNDLNALKLLFRQRGQEIAAVIIEPVAGNMGVVPATEAFMTSLREETSKAGALLIFDEVMTGFRLGLRGAQSIYDTIPDITCFAKIIGGGFPAAAFGGRREIMDILAPLGAVYQAGTLSGNPVAMASGLEAILMTEEKGFYEDLERKARILADPVARFIEEEGIDASMQRVGSMVTLFFGRRSVGSMEEALQTDQSLFKRFFLHMLERGILIPPSPFEAWFISAAHEESHLIATKEAIMEFVSSLKNLKAALA</sequence>
<evidence type="ECO:0000256" key="7">
    <source>
        <dbReference type="HAMAP-Rule" id="MF_00375"/>
    </source>
</evidence>
<dbReference type="InterPro" id="IPR004639">
    <property type="entry name" value="4pyrrol_synth_GluAld_NH2Trfase"/>
</dbReference>
<evidence type="ECO:0000256" key="6">
    <source>
        <dbReference type="ARBA" id="ARBA00023244"/>
    </source>
</evidence>
<feature type="modified residue" description="N6-(pyridoxal phosphate)lysine" evidence="7">
    <location>
        <position position="269"/>
    </location>
</feature>
<organism evidence="8 9">
    <name type="scientific">Estrella lausannensis</name>
    <dbReference type="NCBI Taxonomy" id="483423"/>
    <lineage>
        <taxon>Bacteria</taxon>
        <taxon>Pseudomonadati</taxon>
        <taxon>Chlamydiota</taxon>
        <taxon>Chlamydiia</taxon>
        <taxon>Parachlamydiales</taxon>
        <taxon>Candidatus Criblamydiaceae</taxon>
        <taxon>Estrella</taxon>
    </lineage>
</organism>
<evidence type="ECO:0000256" key="1">
    <source>
        <dbReference type="ARBA" id="ARBA00001933"/>
    </source>
</evidence>
<dbReference type="GO" id="GO:0042286">
    <property type="term" value="F:glutamate-1-semialdehyde 2,1-aminomutase activity"/>
    <property type="evidence" value="ECO:0007669"/>
    <property type="project" value="UniProtKB-UniRule"/>
</dbReference>
<comment type="subunit">
    <text evidence="7">Homodimer.</text>
</comment>